<evidence type="ECO:0000313" key="3">
    <source>
        <dbReference type="EMBL" id="GMR48388.1"/>
    </source>
</evidence>
<feature type="compositionally biased region" description="Low complexity" evidence="1">
    <location>
        <begin position="68"/>
        <end position="81"/>
    </location>
</feature>
<evidence type="ECO:0000256" key="1">
    <source>
        <dbReference type="SAM" id="MobiDB-lite"/>
    </source>
</evidence>
<comment type="caution">
    <text evidence="3">The sequence shown here is derived from an EMBL/GenBank/DDBJ whole genome shotgun (WGS) entry which is preliminary data.</text>
</comment>
<evidence type="ECO:0000256" key="2">
    <source>
        <dbReference type="SAM" id="SignalP"/>
    </source>
</evidence>
<dbReference type="AlphaFoldDB" id="A0AAN5I1J5"/>
<organism evidence="3 4">
    <name type="scientific">Pristionchus mayeri</name>
    <dbReference type="NCBI Taxonomy" id="1317129"/>
    <lineage>
        <taxon>Eukaryota</taxon>
        <taxon>Metazoa</taxon>
        <taxon>Ecdysozoa</taxon>
        <taxon>Nematoda</taxon>
        <taxon>Chromadorea</taxon>
        <taxon>Rhabditida</taxon>
        <taxon>Rhabditina</taxon>
        <taxon>Diplogasteromorpha</taxon>
        <taxon>Diplogasteroidea</taxon>
        <taxon>Neodiplogasteridae</taxon>
        <taxon>Pristionchus</taxon>
    </lineage>
</organism>
<feature type="region of interest" description="Disordered" evidence="1">
    <location>
        <begin position="68"/>
        <end position="96"/>
    </location>
</feature>
<reference evidence="4" key="1">
    <citation type="submission" date="2022-10" db="EMBL/GenBank/DDBJ databases">
        <title>Genome assembly of Pristionchus species.</title>
        <authorList>
            <person name="Yoshida K."/>
            <person name="Sommer R.J."/>
        </authorList>
    </citation>
    <scope>NUCLEOTIDE SEQUENCE [LARGE SCALE GENOMIC DNA]</scope>
    <source>
        <strain evidence="4">RS5460</strain>
    </source>
</reference>
<feature type="non-terminal residue" evidence="3">
    <location>
        <position position="1"/>
    </location>
</feature>
<gene>
    <name evidence="3" type="ORF">PMAYCL1PPCAC_18583</name>
</gene>
<evidence type="ECO:0000313" key="4">
    <source>
        <dbReference type="Proteomes" id="UP001328107"/>
    </source>
</evidence>
<feature type="signal peptide" evidence="2">
    <location>
        <begin position="1"/>
        <end position="19"/>
    </location>
</feature>
<accession>A0AAN5I1J5</accession>
<proteinExistence type="predicted"/>
<name>A0AAN5I1J5_9BILA</name>
<dbReference type="EMBL" id="BTRK01000004">
    <property type="protein sequence ID" value="GMR48388.1"/>
    <property type="molecule type" value="Genomic_DNA"/>
</dbReference>
<sequence>PSFLLSSLLSPLLSSPLLSSPLSLLPSSVLPLTSSGEFWIPSWDPHPHNSQHCFFCCRVDQSRGRISYPSSLPSSITSRKSGSQGRSPHSFHWLKS</sequence>
<protein>
    <submittedName>
        <fullName evidence="3">Uncharacterized protein</fullName>
    </submittedName>
</protein>
<keyword evidence="4" id="KW-1185">Reference proteome</keyword>
<feature type="chain" id="PRO_5043028923" evidence="2">
    <location>
        <begin position="20"/>
        <end position="96"/>
    </location>
</feature>
<keyword evidence="2" id="KW-0732">Signal</keyword>
<dbReference type="Proteomes" id="UP001328107">
    <property type="component" value="Unassembled WGS sequence"/>
</dbReference>